<feature type="compositionally biased region" description="Polar residues" evidence="2">
    <location>
        <begin position="1330"/>
        <end position="1340"/>
    </location>
</feature>
<feature type="compositionally biased region" description="Low complexity" evidence="2">
    <location>
        <begin position="982"/>
        <end position="996"/>
    </location>
</feature>
<feature type="compositionally biased region" description="Polar residues" evidence="2">
    <location>
        <begin position="221"/>
        <end position="241"/>
    </location>
</feature>
<feature type="region of interest" description="Disordered" evidence="2">
    <location>
        <begin position="915"/>
        <end position="1001"/>
    </location>
</feature>
<feature type="coiled-coil region" evidence="1">
    <location>
        <begin position="639"/>
        <end position="695"/>
    </location>
</feature>
<organism evidence="4">
    <name type="scientific">Drosophila grimshawi</name>
    <name type="common">Hawaiian fruit fly</name>
    <name type="synonym">Idiomyia grimshawi</name>
    <dbReference type="NCBI Taxonomy" id="7222"/>
    <lineage>
        <taxon>Eukaryota</taxon>
        <taxon>Metazoa</taxon>
        <taxon>Ecdysozoa</taxon>
        <taxon>Arthropoda</taxon>
        <taxon>Hexapoda</taxon>
        <taxon>Insecta</taxon>
        <taxon>Pterygota</taxon>
        <taxon>Neoptera</taxon>
        <taxon>Endopterygota</taxon>
        <taxon>Diptera</taxon>
        <taxon>Brachycera</taxon>
        <taxon>Muscomorpha</taxon>
        <taxon>Ephydroidea</taxon>
        <taxon>Drosophilidae</taxon>
        <taxon>Drosophila</taxon>
        <taxon>Hawaiian Drosophila</taxon>
    </lineage>
</organism>
<feature type="region of interest" description="Disordered" evidence="2">
    <location>
        <begin position="1689"/>
        <end position="1777"/>
    </location>
</feature>
<evidence type="ECO:0000256" key="1">
    <source>
        <dbReference type="SAM" id="Coils"/>
    </source>
</evidence>
<dbReference type="HOGENOM" id="CLU_240063_0_0_1"/>
<dbReference type="GO" id="GO:0005814">
    <property type="term" value="C:centriole"/>
    <property type="evidence" value="ECO:0007669"/>
    <property type="project" value="EnsemblMetazoa"/>
</dbReference>
<feature type="compositionally biased region" description="Basic residues" evidence="2">
    <location>
        <begin position="181"/>
        <end position="199"/>
    </location>
</feature>
<feature type="compositionally biased region" description="Polar residues" evidence="2">
    <location>
        <begin position="928"/>
        <end position="968"/>
    </location>
</feature>
<dbReference type="FunCoup" id="B4JG05">
    <property type="interactions" value="14"/>
</dbReference>
<feature type="compositionally biased region" description="Low complexity" evidence="2">
    <location>
        <begin position="1118"/>
        <end position="1131"/>
    </location>
</feature>
<feature type="compositionally biased region" description="Polar residues" evidence="2">
    <location>
        <begin position="1725"/>
        <end position="1735"/>
    </location>
</feature>
<feature type="compositionally biased region" description="Polar residues" evidence="2">
    <location>
        <begin position="307"/>
        <end position="316"/>
    </location>
</feature>
<feature type="compositionally biased region" description="Polar residues" evidence="2">
    <location>
        <begin position="1756"/>
        <end position="1769"/>
    </location>
</feature>
<feature type="compositionally biased region" description="Low complexity" evidence="2">
    <location>
        <begin position="1139"/>
        <end position="1158"/>
    </location>
</feature>
<feature type="region of interest" description="Disordered" evidence="2">
    <location>
        <begin position="1116"/>
        <end position="1203"/>
    </location>
</feature>
<gene>
    <name evidence="3" type="primary">Dgri\GH18830</name>
    <name evidence="3" type="ORF">Dgri_GH18830</name>
</gene>
<feature type="region of interest" description="Disordered" evidence="2">
    <location>
        <begin position="1081"/>
        <end position="1100"/>
    </location>
</feature>
<evidence type="ECO:0000313" key="3">
    <source>
        <dbReference type="EMBL" id="EDV92544.1"/>
    </source>
</evidence>
<feature type="compositionally biased region" description="Polar residues" evidence="2">
    <location>
        <begin position="1186"/>
        <end position="1202"/>
    </location>
</feature>
<evidence type="ECO:0000256" key="2">
    <source>
        <dbReference type="SAM" id="MobiDB-lite"/>
    </source>
</evidence>
<feature type="region of interest" description="Disordered" evidence="2">
    <location>
        <begin position="289"/>
        <end position="316"/>
    </location>
</feature>
<feature type="region of interest" description="Disordered" evidence="2">
    <location>
        <begin position="333"/>
        <end position="415"/>
    </location>
</feature>
<keyword evidence="1" id="KW-0175">Coiled coil</keyword>
<dbReference type="Proteomes" id="UP000001070">
    <property type="component" value="Unassembled WGS sequence"/>
</dbReference>
<evidence type="ECO:0000313" key="4">
    <source>
        <dbReference type="Proteomes" id="UP000001070"/>
    </source>
</evidence>
<dbReference type="GO" id="GO:0007288">
    <property type="term" value="P:sperm axoneme assembly"/>
    <property type="evidence" value="ECO:0007669"/>
    <property type="project" value="EnsemblMetazoa"/>
</dbReference>
<feature type="compositionally biased region" description="Low complexity" evidence="2">
    <location>
        <begin position="428"/>
        <end position="440"/>
    </location>
</feature>
<feature type="compositionally biased region" description="Low complexity" evidence="2">
    <location>
        <begin position="1084"/>
        <end position="1097"/>
    </location>
</feature>
<feature type="region of interest" description="Disordered" evidence="2">
    <location>
        <begin position="428"/>
        <end position="467"/>
    </location>
</feature>
<feature type="compositionally biased region" description="Polar residues" evidence="2">
    <location>
        <begin position="350"/>
        <end position="374"/>
    </location>
</feature>
<feature type="compositionally biased region" description="Low complexity" evidence="2">
    <location>
        <begin position="1259"/>
        <end position="1274"/>
    </location>
</feature>
<feature type="compositionally biased region" description="Polar residues" evidence="2">
    <location>
        <begin position="1700"/>
        <end position="1713"/>
    </location>
</feature>
<dbReference type="EMBL" id="CH916369">
    <property type="protein sequence ID" value="EDV92544.1"/>
    <property type="molecule type" value="Genomic_DNA"/>
</dbReference>
<proteinExistence type="predicted"/>
<protein>
    <submittedName>
        <fullName evidence="3">GH18830</fullName>
    </submittedName>
</protein>
<feature type="compositionally biased region" description="Low complexity" evidence="2">
    <location>
        <begin position="560"/>
        <end position="589"/>
    </location>
</feature>
<feature type="coiled-coil region" evidence="1">
    <location>
        <begin position="1207"/>
        <end position="1241"/>
    </location>
</feature>
<dbReference type="KEGG" id="dgr:6563333"/>
<dbReference type="GO" id="GO:0007099">
    <property type="term" value="P:centriole replication"/>
    <property type="evidence" value="ECO:0007669"/>
    <property type="project" value="EnsemblMetazoa"/>
</dbReference>
<feature type="region of interest" description="Disordered" evidence="2">
    <location>
        <begin position="1"/>
        <end position="20"/>
    </location>
</feature>
<feature type="region of interest" description="Disordered" evidence="2">
    <location>
        <begin position="1594"/>
        <end position="1640"/>
    </location>
</feature>
<feature type="region of interest" description="Disordered" evidence="2">
    <location>
        <begin position="175"/>
        <end position="257"/>
    </location>
</feature>
<dbReference type="InParanoid" id="B4JG05"/>
<feature type="compositionally biased region" description="Basic and acidic residues" evidence="2">
    <location>
        <begin position="1278"/>
        <end position="1288"/>
    </location>
</feature>
<feature type="compositionally biased region" description="Polar residues" evidence="2">
    <location>
        <begin position="1628"/>
        <end position="1640"/>
    </location>
</feature>
<feature type="region of interest" description="Disordered" evidence="2">
    <location>
        <begin position="555"/>
        <end position="589"/>
    </location>
</feature>
<name>B4JG05_DROGR</name>
<dbReference type="GO" id="GO:0032053">
    <property type="term" value="P:ciliary basal body organization"/>
    <property type="evidence" value="ECO:0007669"/>
    <property type="project" value="EnsemblMetazoa"/>
</dbReference>
<dbReference type="OrthoDB" id="8070503at2759"/>
<dbReference type="PhylomeDB" id="B4JG05"/>
<accession>B4JG05</accession>
<keyword evidence="4" id="KW-1185">Reference proteome</keyword>
<sequence>MALKMTVNSKLEANSKQHRRYISDPERLKKDLENERRITRLQQVREKSKELARTIRQEVAAEQTRQLENLENIKQQEFNAWREHVVAKKFQDYRTSMFQVGAAHRAAQAETEKIELGKQLRLQKIKNCRLTAKRATKPTATNVLRATGGMGLNVEGRVSAGTQTPVQADKVNDCKENRSCNRPRCKSTRNHNSGKRKRQPCCQNNDNHQDESDNEEIIESLSDSSNSCDEPTAAQPTTSEASVRRLQKTPPIILDVDDESEDSLEICSIDGIEINDMHMQTNRKFSRVVRPSNTNGSELQEDPGVEGTSSRPRFTQISDLVRRTTRISELTAECAQGQQQEQEIHMRRSPTISLPRSPNKTTTTEAQVGSSQRSPIRAAMEQPTTSNHPRDNRRPAQRQKQSTLKPSSKRILPAKVIDAGLKRSLTTVQPKAATAQQTTTKLSQEPTAQKPRPQQPVVEAPRTQQMPQQEPPIEQLPIQPPTVQQLPMQPPPIRQLPMPTGCPPTVQQLPMQPFPPYMPMQPHLIYGPQMMQPYPILPFPMQPYTMQPMRQFAPQPALPTQPTMPASSTATAATTGAPTRTTASHTTVSTTTYMLRQGQPGNAASGHVQFYDHNNKYQRQYKAPTEAVQANLPDNTDMNAMEQANAETLRRQLREQELQNLRQVTEQRGQKALQREQVRRDCAQLTEKLDALTQQQPQLLPSDANFVPSHRFADLASRREQKMNAAIEQILLRPAIVTCPEVGVSRHLSPRKTGTRCKSITPEAINLGNPPMEKADDAASCCSMLIDYVDDQSKQLRTELKGMQSNSVKSVKLRSLLQRIEKIKEQLLAELQAGDMNGDNAQKVIDSIRKERANIHTGSALNIDQREMELQQKEELLEQRLRQLYKHQQKVDGRKHNDNPVEIIIKVKSDGTVKQYVPKTKMQDNQKSKTTMEQGNSKPSTSSSAEAVGSTTSALNQRQNSIDSTSTVYRELPPVNYKNIRPPSETPASTSTSTPAQPEPLHPIIAQYVQRLLGMSRNSIDKLSVSSSEVTTPADSIINQPRNISTGPAVDETLLDNQRMERVQAFIQDNRSFVDELEDTMRSQQLEQQQQQEQQQQLDKEASLRAFDQIWNKRLATKQQQQQKEQQQAEAVRPKTSDRATATRRATSTTFAQSTSRSVAYRLPQQGKMPPTRVIDTQRQQRHVEPSSTNQTNKSPMASEQSAALHMERYERLTENCTQRIAELTELITKVREEKQRLVEVTLTSASEGERHSTEYFDLPPGQREQEQQLQQPGSRTISERSDSHDTTPSHSEALPLQKHKPTGASLDSGISISRPLTAMGQEPPEAEPTSLTSSTQSGAQRRGKVPPATIRRYSPQLAAEDLAHELSTITEVDTPAQSHMLVTTPAPVPFPSFEQYAQELQLDLSHIDPNQSMRLQQEFQEIIHTIQQRGHGIDYREFPSISAYLHNITTTTTRVHIEAEHPSLAATDLLQQMRMPNVSIHEFPNRREYLQQLLARQPPEQGELIDSGSLDSSDSFNVEAELRQRRLLLTSFRRGPEADELPELEVASSTRRESIPPGSTSQAPNESGIEPPYRCPLTFDVQLDMQRMGVRRPVSMRHRQRGQADHPNSSADSESPKDRSTGGCGLNKSSDAPEQVSQLGRSLNLREFLTKELLKHRVHNEESSSGSTDDSLKSNFLQSVIGSLSLSRSSCTPALGHATNGTNDRQKTSTPVGSLLSDQGKAGSLQSDDTQLFSGESRLSAVNYADGTPPVPHEQQASLGRNSKTPKATNRKTLRK</sequence>
<dbReference type="GO" id="GO:0048666">
    <property type="term" value="P:neuron development"/>
    <property type="evidence" value="ECO:0007669"/>
    <property type="project" value="EnsemblMetazoa"/>
</dbReference>
<dbReference type="OMA" id="RPAIVTC"/>
<feature type="compositionally biased region" description="Polar residues" evidence="2">
    <location>
        <begin position="1"/>
        <end position="14"/>
    </location>
</feature>
<dbReference type="GO" id="GO:0036064">
    <property type="term" value="C:ciliary basal body"/>
    <property type="evidence" value="ECO:0007669"/>
    <property type="project" value="EnsemblMetazoa"/>
</dbReference>
<reference evidence="3 4" key="1">
    <citation type="journal article" date="2007" name="Nature">
        <title>Evolution of genes and genomes on the Drosophila phylogeny.</title>
        <authorList>
            <consortium name="Drosophila 12 Genomes Consortium"/>
            <person name="Clark A.G."/>
            <person name="Eisen M.B."/>
            <person name="Smith D.R."/>
            <person name="Bergman C.M."/>
            <person name="Oliver B."/>
            <person name="Markow T.A."/>
            <person name="Kaufman T.C."/>
            <person name="Kellis M."/>
            <person name="Gelbart W."/>
            <person name="Iyer V.N."/>
            <person name="Pollard D.A."/>
            <person name="Sackton T.B."/>
            <person name="Larracuente A.M."/>
            <person name="Singh N.D."/>
            <person name="Abad J.P."/>
            <person name="Abt D.N."/>
            <person name="Adryan B."/>
            <person name="Aguade M."/>
            <person name="Akashi H."/>
            <person name="Anderson W.W."/>
            <person name="Aquadro C.F."/>
            <person name="Ardell D.H."/>
            <person name="Arguello R."/>
            <person name="Artieri C.G."/>
            <person name="Barbash D.A."/>
            <person name="Barker D."/>
            <person name="Barsanti P."/>
            <person name="Batterham P."/>
            <person name="Batzoglou S."/>
            <person name="Begun D."/>
            <person name="Bhutkar A."/>
            <person name="Blanco E."/>
            <person name="Bosak S.A."/>
            <person name="Bradley R.K."/>
            <person name="Brand A.D."/>
            <person name="Brent M.R."/>
            <person name="Brooks A.N."/>
            <person name="Brown R.H."/>
            <person name="Butlin R.K."/>
            <person name="Caggese C."/>
            <person name="Calvi B.R."/>
            <person name="Bernardo de Carvalho A."/>
            <person name="Caspi A."/>
            <person name="Castrezana S."/>
            <person name="Celniker S.E."/>
            <person name="Chang J.L."/>
            <person name="Chapple C."/>
            <person name="Chatterji S."/>
            <person name="Chinwalla A."/>
            <person name="Civetta A."/>
            <person name="Clifton S.W."/>
            <person name="Comeron J.M."/>
            <person name="Costello J.C."/>
            <person name="Coyne J.A."/>
            <person name="Daub J."/>
            <person name="David R.G."/>
            <person name="Delcher A.L."/>
            <person name="Delehaunty K."/>
            <person name="Do C.B."/>
            <person name="Ebling H."/>
            <person name="Edwards K."/>
            <person name="Eickbush T."/>
            <person name="Evans J.D."/>
            <person name="Filipski A."/>
            <person name="Findeiss S."/>
            <person name="Freyhult E."/>
            <person name="Fulton L."/>
            <person name="Fulton R."/>
            <person name="Garcia A.C."/>
            <person name="Gardiner A."/>
            <person name="Garfield D.A."/>
            <person name="Garvin B.E."/>
            <person name="Gibson G."/>
            <person name="Gilbert D."/>
            <person name="Gnerre S."/>
            <person name="Godfrey J."/>
            <person name="Good R."/>
            <person name="Gotea V."/>
            <person name="Gravely B."/>
            <person name="Greenberg A.J."/>
            <person name="Griffiths-Jones S."/>
            <person name="Gross S."/>
            <person name="Guigo R."/>
            <person name="Gustafson E.A."/>
            <person name="Haerty W."/>
            <person name="Hahn M.W."/>
            <person name="Halligan D.L."/>
            <person name="Halpern A.L."/>
            <person name="Halter G.M."/>
            <person name="Han M.V."/>
            <person name="Heger A."/>
            <person name="Hillier L."/>
            <person name="Hinrichs A.S."/>
            <person name="Holmes I."/>
            <person name="Hoskins R.A."/>
            <person name="Hubisz M.J."/>
            <person name="Hultmark D."/>
            <person name="Huntley M.A."/>
            <person name="Jaffe D.B."/>
            <person name="Jagadeeshan S."/>
            <person name="Jeck W.R."/>
            <person name="Johnson J."/>
            <person name="Jones C.D."/>
            <person name="Jordan W.C."/>
            <person name="Karpen G.H."/>
            <person name="Kataoka E."/>
            <person name="Keightley P.D."/>
            <person name="Kheradpour P."/>
            <person name="Kirkness E.F."/>
            <person name="Koerich L.B."/>
            <person name="Kristiansen K."/>
            <person name="Kudrna D."/>
            <person name="Kulathinal R.J."/>
            <person name="Kumar S."/>
            <person name="Kwok R."/>
            <person name="Lander E."/>
            <person name="Langley C.H."/>
            <person name="Lapoint R."/>
            <person name="Lazzaro B.P."/>
            <person name="Lee S.J."/>
            <person name="Levesque L."/>
            <person name="Li R."/>
            <person name="Lin C.F."/>
            <person name="Lin M.F."/>
            <person name="Lindblad-Toh K."/>
            <person name="Llopart A."/>
            <person name="Long M."/>
            <person name="Low L."/>
            <person name="Lozovsky E."/>
            <person name="Lu J."/>
            <person name="Luo M."/>
            <person name="Machado C.A."/>
            <person name="Makalowski W."/>
            <person name="Marzo M."/>
            <person name="Matsuda M."/>
            <person name="Matzkin L."/>
            <person name="McAllister B."/>
            <person name="McBride C.S."/>
            <person name="McKernan B."/>
            <person name="McKernan K."/>
            <person name="Mendez-Lago M."/>
            <person name="Minx P."/>
            <person name="Mollenhauer M.U."/>
            <person name="Montooth K."/>
            <person name="Mount S.M."/>
            <person name="Mu X."/>
            <person name="Myers E."/>
            <person name="Negre B."/>
            <person name="Newfeld S."/>
            <person name="Nielsen R."/>
            <person name="Noor M.A."/>
            <person name="O'Grady P."/>
            <person name="Pachter L."/>
            <person name="Papaceit M."/>
            <person name="Parisi M.J."/>
            <person name="Parisi M."/>
            <person name="Parts L."/>
            <person name="Pedersen J.S."/>
            <person name="Pesole G."/>
            <person name="Phillippy A.M."/>
            <person name="Ponting C.P."/>
            <person name="Pop M."/>
            <person name="Porcelli D."/>
            <person name="Powell J.R."/>
            <person name="Prohaska S."/>
            <person name="Pruitt K."/>
            <person name="Puig M."/>
            <person name="Quesneville H."/>
            <person name="Ram K.R."/>
            <person name="Rand D."/>
            <person name="Rasmussen M.D."/>
            <person name="Reed L.K."/>
            <person name="Reenan R."/>
            <person name="Reily A."/>
            <person name="Remington K.A."/>
            <person name="Rieger T.T."/>
            <person name="Ritchie M.G."/>
            <person name="Robin C."/>
            <person name="Rogers Y.H."/>
            <person name="Rohde C."/>
            <person name="Rozas J."/>
            <person name="Rubenfield M.J."/>
            <person name="Ruiz A."/>
            <person name="Russo S."/>
            <person name="Salzberg S.L."/>
            <person name="Sanchez-Gracia A."/>
            <person name="Saranga D.J."/>
            <person name="Sato H."/>
            <person name="Schaeffer S.W."/>
            <person name="Schatz M.C."/>
            <person name="Schlenke T."/>
            <person name="Schwartz R."/>
            <person name="Segarra C."/>
            <person name="Singh R.S."/>
            <person name="Sirot L."/>
            <person name="Sirota M."/>
            <person name="Sisneros N.B."/>
            <person name="Smith C.D."/>
            <person name="Smith T.F."/>
            <person name="Spieth J."/>
            <person name="Stage D.E."/>
            <person name="Stark A."/>
            <person name="Stephan W."/>
            <person name="Strausberg R.L."/>
            <person name="Strempel S."/>
            <person name="Sturgill D."/>
            <person name="Sutton G."/>
            <person name="Sutton G.G."/>
            <person name="Tao W."/>
            <person name="Teichmann S."/>
            <person name="Tobari Y.N."/>
            <person name="Tomimura Y."/>
            <person name="Tsolas J.M."/>
            <person name="Valente V.L."/>
            <person name="Venter E."/>
            <person name="Venter J.C."/>
            <person name="Vicario S."/>
            <person name="Vieira F.G."/>
            <person name="Vilella A.J."/>
            <person name="Villasante A."/>
            <person name="Walenz B."/>
            <person name="Wang J."/>
            <person name="Wasserman M."/>
            <person name="Watts T."/>
            <person name="Wilson D."/>
            <person name="Wilson R.K."/>
            <person name="Wing R.A."/>
            <person name="Wolfner M.F."/>
            <person name="Wong A."/>
            <person name="Wong G.K."/>
            <person name="Wu C.I."/>
            <person name="Wu G."/>
            <person name="Yamamoto D."/>
            <person name="Yang H.P."/>
            <person name="Yang S.P."/>
            <person name="Yorke J.A."/>
            <person name="Yoshida K."/>
            <person name="Zdobnov E."/>
            <person name="Zhang P."/>
            <person name="Zhang Y."/>
            <person name="Zimin A.V."/>
            <person name="Baldwin J."/>
            <person name="Abdouelleil A."/>
            <person name="Abdulkadir J."/>
            <person name="Abebe A."/>
            <person name="Abera B."/>
            <person name="Abreu J."/>
            <person name="Acer S.C."/>
            <person name="Aftuck L."/>
            <person name="Alexander A."/>
            <person name="An P."/>
            <person name="Anderson E."/>
            <person name="Anderson S."/>
            <person name="Arachi H."/>
            <person name="Azer M."/>
            <person name="Bachantsang P."/>
            <person name="Barry A."/>
            <person name="Bayul T."/>
            <person name="Berlin A."/>
            <person name="Bessette D."/>
            <person name="Bloom T."/>
            <person name="Blye J."/>
            <person name="Boguslavskiy L."/>
            <person name="Bonnet C."/>
            <person name="Boukhgalter B."/>
            <person name="Bourzgui I."/>
            <person name="Brown A."/>
            <person name="Cahill P."/>
            <person name="Channer S."/>
            <person name="Cheshatsang Y."/>
            <person name="Chuda L."/>
            <person name="Citroen M."/>
            <person name="Collymore A."/>
            <person name="Cooke P."/>
            <person name="Costello M."/>
            <person name="D'Aco K."/>
            <person name="Daza R."/>
            <person name="De Haan G."/>
            <person name="DeGray S."/>
            <person name="DeMaso C."/>
            <person name="Dhargay N."/>
            <person name="Dooley K."/>
            <person name="Dooley E."/>
            <person name="Doricent M."/>
            <person name="Dorje P."/>
            <person name="Dorjee K."/>
            <person name="Dupes A."/>
            <person name="Elong R."/>
            <person name="Falk J."/>
            <person name="Farina A."/>
            <person name="Faro S."/>
            <person name="Ferguson D."/>
            <person name="Fisher S."/>
            <person name="Foley C.D."/>
            <person name="Franke A."/>
            <person name="Friedrich D."/>
            <person name="Gadbois L."/>
            <person name="Gearin G."/>
            <person name="Gearin C.R."/>
            <person name="Giannoukos G."/>
            <person name="Goode T."/>
            <person name="Graham J."/>
            <person name="Grandbois E."/>
            <person name="Grewal S."/>
            <person name="Gyaltsen K."/>
            <person name="Hafez N."/>
            <person name="Hagos B."/>
            <person name="Hall J."/>
            <person name="Henson C."/>
            <person name="Hollinger A."/>
            <person name="Honan T."/>
            <person name="Huard M.D."/>
            <person name="Hughes L."/>
            <person name="Hurhula B."/>
            <person name="Husby M.E."/>
            <person name="Kamat A."/>
            <person name="Kanga B."/>
            <person name="Kashin S."/>
            <person name="Khazanovich D."/>
            <person name="Kisner P."/>
            <person name="Lance K."/>
            <person name="Lara M."/>
            <person name="Lee W."/>
            <person name="Lennon N."/>
            <person name="Letendre F."/>
            <person name="LeVine R."/>
            <person name="Lipovsky A."/>
            <person name="Liu X."/>
            <person name="Liu J."/>
            <person name="Liu S."/>
            <person name="Lokyitsang T."/>
            <person name="Lokyitsang Y."/>
            <person name="Lubonja R."/>
            <person name="Lui A."/>
            <person name="MacDonald P."/>
            <person name="Magnisalis V."/>
            <person name="Maru K."/>
            <person name="Matthews C."/>
            <person name="McCusker W."/>
            <person name="McDonough S."/>
            <person name="Mehta T."/>
            <person name="Meldrim J."/>
            <person name="Meneus L."/>
            <person name="Mihai O."/>
            <person name="Mihalev A."/>
            <person name="Mihova T."/>
            <person name="Mittelman R."/>
            <person name="Mlenga V."/>
            <person name="Montmayeur A."/>
            <person name="Mulrain L."/>
            <person name="Navidi A."/>
            <person name="Naylor J."/>
            <person name="Negash T."/>
            <person name="Nguyen T."/>
            <person name="Nguyen N."/>
            <person name="Nicol R."/>
            <person name="Norbu C."/>
            <person name="Norbu N."/>
            <person name="Novod N."/>
            <person name="O'Neill B."/>
            <person name="Osman S."/>
            <person name="Markiewicz E."/>
            <person name="Oyono O.L."/>
            <person name="Patti C."/>
            <person name="Phunkhang P."/>
            <person name="Pierre F."/>
            <person name="Priest M."/>
            <person name="Raghuraman S."/>
            <person name="Rege F."/>
            <person name="Reyes R."/>
            <person name="Rise C."/>
            <person name="Rogov P."/>
            <person name="Ross K."/>
            <person name="Ryan E."/>
            <person name="Settipalli S."/>
            <person name="Shea T."/>
            <person name="Sherpa N."/>
            <person name="Shi L."/>
            <person name="Shih D."/>
            <person name="Sparrow T."/>
            <person name="Spaulding J."/>
            <person name="Stalker J."/>
            <person name="Stange-Thomann N."/>
            <person name="Stavropoulos S."/>
            <person name="Stone C."/>
            <person name="Strader C."/>
            <person name="Tesfaye S."/>
            <person name="Thomson T."/>
            <person name="Thoulutsang Y."/>
            <person name="Thoulutsang D."/>
            <person name="Topham K."/>
            <person name="Topping I."/>
            <person name="Tsamla T."/>
            <person name="Vassiliev H."/>
            <person name="Vo A."/>
            <person name="Wangchuk T."/>
            <person name="Wangdi T."/>
            <person name="Weiand M."/>
            <person name="Wilkinson J."/>
            <person name="Wilson A."/>
            <person name="Yadav S."/>
            <person name="Young G."/>
            <person name="Yu Q."/>
            <person name="Zembek L."/>
            <person name="Zhong D."/>
            <person name="Zimmer A."/>
            <person name="Zwirko Z."/>
            <person name="Jaffe D.B."/>
            <person name="Alvarez P."/>
            <person name="Brockman W."/>
            <person name="Butler J."/>
            <person name="Chin C."/>
            <person name="Gnerre S."/>
            <person name="Grabherr M."/>
            <person name="Kleber M."/>
            <person name="Mauceli E."/>
            <person name="MacCallum I."/>
        </authorList>
    </citation>
    <scope>NUCLEOTIDE SEQUENCE [LARGE SCALE GENOMIC DNA]</scope>
    <source>
        <strain evidence="4">Tucson 15287-2541.00</strain>
    </source>
</reference>
<dbReference type="eggNOG" id="ENOG502QSZR">
    <property type="taxonomic scope" value="Eukaryota"/>
</dbReference>
<feature type="region of interest" description="Disordered" evidence="2">
    <location>
        <begin position="1243"/>
        <end position="1351"/>
    </location>
</feature>
<feature type="region of interest" description="Disordered" evidence="2">
    <location>
        <begin position="1540"/>
        <end position="1576"/>
    </location>
</feature>